<dbReference type="AlphaFoldDB" id="A0A554VIG2"/>
<accession>A0A554VIG2</accession>
<feature type="transmembrane region" description="Helical" evidence="1">
    <location>
        <begin position="162"/>
        <end position="186"/>
    </location>
</feature>
<sequence length="196" mass="22410">MKAKTNWSSQFSKDPEDSFIKYIRQLNDEGCFDITILSDFIKEEDDDEAFKILLRGFKKEHKAKEIHSPELKKGYPWPKIRKSPSFIMEIAELIAEQKYIKKLREKLSAITQPLNYDHMKNTKKNNRQHLMIFMLLLAISITICAVTLNYTDSADTQITIEYNVGEIIAAILAGAGISSAGIAYAAKTIKDMNKEE</sequence>
<dbReference type="EMBL" id="VLNR01000033">
    <property type="protein sequence ID" value="TSE07412.1"/>
    <property type="molecule type" value="Genomic_DNA"/>
</dbReference>
<keyword evidence="1" id="KW-1133">Transmembrane helix</keyword>
<keyword evidence="1" id="KW-0812">Transmembrane</keyword>
<reference evidence="2 3" key="1">
    <citation type="submission" date="2019-07" db="EMBL/GenBank/DDBJ databases">
        <title>The draft genome sequence of Aquimarina algiphila M91.</title>
        <authorList>
            <person name="Meng X."/>
        </authorList>
    </citation>
    <scope>NUCLEOTIDE SEQUENCE [LARGE SCALE GENOMIC DNA]</scope>
    <source>
        <strain evidence="2 3">M91</strain>
    </source>
</reference>
<proteinExistence type="predicted"/>
<protein>
    <submittedName>
        <fullName evidence="2">Uncharacterized protein</fullName>
    </submittedName>
</protein>
<feature type="transmembrane region" description="Helical" evidence="1">
    <location>
        <begin position="130"/>
        <end position="150"/>
    </location>
</feature>
<keyword evidence="3" id="KW-1185">Reference proteome</keyword>
<name>A0A554VIG2_9FLAO</name>
<keyword evidence="1" id="KW-0472">Membrane</keyword>
<evidence type="ECO:0000256" key="1">
    <source>
        <dbReference type="SAM" id="Phobius"/>
    </source>
</evidence>
<organism evidence="2 3">
    <name type="scientific">Aquimarina algiphila</name>
    <dbReference type="NCBI Taxonomy" id="2047982"/>
    <lineage>
        <taxon>Bacteria</taxon>
        <taxon>Pseudomonadati</taxon>
        <taxon>Bacteroidota</taxon>
        <taxon>Flavobacteriia</taxon>
        <taxon>Flavobacteriales</taxon>
        <taxon>Flavobacteriaceae</taxon>
        <taxon>Aquimarina</taxon>
    </lineage>
</organism>
<dbReference type="RefSeq" id="WP_143917142.1">
    <property type="nucleotide sequence ID" value="NZ_CANMXV010000038.1"/>
</dbReference>
<evidence type="ECO:0000313" key="3">
    <source>
        <dbReference type="Proteomes" id="UP000318833"/>
    </source>
</evidence>
<dbReference type="Proteomes" id="UP000318833">
    <property type="component" value="Unassembled WGS sequence"/>
</dbReference>
<gene>
    <name evidence="2" type="ORF">FOF46_15970</name>
</gene>
<evidence type="ECO:0000313" key="2">
    <source>
        <dbReference type="EMBL" id="TSE07412.1"/>
    </source>
</evidence>
<comment type="caution">
    <text evidence="2">The sequence shown here is derived from an EMBL/GenBank/DDBJ whole genome shotgun (WGS) entry which is preliminary data.</text>
</comment>